<accession>A0A0J9BBV0</accession>
<dbReference type="OrthoDB" id="1911826at2"/>
<comment type="caution">
    <text evidence="5">The sequence shown here is derived from an EMBL/GenBank/DDBJ whole genome shotgun (WGS) entry which is preliminary data.</text>
</comment>
<evidence type="ECO:0000256" key="3">
    <source>
        <dbReference type="PROSITE-ProRule" id="PRU00169"/>
    </source>
</evidence>
<dbReference type="AlphaFoldDB" id="A0A0J9BBV0"/>
<feature type="modified residue" description="4-aspartylphosphate" evidence="3">
    <location>
        <position position="53"/>
    </location>
</feature>
<evidence type="ECO:0000313" key="6">
    <source>
        <dbReference type="Proteomes" id="UP000037392"/>
    </source>
</evidence>
<evidence type="ECO:0000256" key="2">
    <source>
        <dbReference type="ARBA" id="ARBA00024867"/>
    </source>
</evidence>
<gene>
    <name evidence="5" type="ORF">HMPREF9470_05558</name>
</gene>
<dbReference type="Gene3D" id="3.40.50.2300">
    <property type="match status" value="1"/>
</dbReference>
<dbReference type="SUPFAM" id="SSF52172">
    <property type="entry name" value="CheY-like"/>
    <property type="match status" value="1"/>
</dbReference>
<evidence type="ECO:0000313" key="5">
    <source>
        <dbReference type="EMBL" id="KMW10708.1"/>
    </source>
</evidence>
<protein>
    <recommendedName>
        <fullName evidence="1">Stage 0 sporulation protein A homolog</fullName>
    </recommendedName>
</protein>
<evidence type="ECO:0000259" key="4">
    <source>
        <dbReference type="PROSITE" id="PS50110"/>
    </source>
</evidence>
<dbReference type="EMBL" id="ADLK01000059">
    <property type="protein sequence ID" value="KMW10708.1"/>
    <property type="molecule type" value="Genomic_DNA"/>
</dbReference>
<dbReference type="InterPro" id="IPR011006">
    <property type="entry name" value="CheY-like_superfamily"/>
</dbReference>
<dbReference type="InterPro" id="IPR001789">
    <property type="entry name" value="Sig_transdc_resp-reg_receiver"/>
</dbReference>
<reference evidence="5 6" key="1">
    <citation type="submission" date="2011-04" db="EMBL/GenBank/DDBJ databases">
        <title>The Genome Sequence of Clostridium citroniae WAL-19142.</title>
        <authorList>
            <consortium name="The Broad Institute Genome Sequencing Platform"/>
            <person name="Earl A."/>
            <person name="Ward D."/>
            <person name="Feldgarden M."/>
            <person name="Gevers D."/>
            <person name="Warren Y.A."/>
            <person name="Tyrrell K.L."/>
            <person name="Citron D.M."/>
            <person name="Goldstein E.J."/>
            <person name="Daigneault M."/>
            <person name="Allen-Vercoe E."/>
            <person name="Young S.K."/>
            <person name="Zeng Q."/>
            <person name="Gargeya S."/>
            <person name="Fitzgerald M."/>
            <person name="Haas B."/>
            <person name="Abouelleil A."/>
            <person name="Alvarado L."/>
            <person name="Arachchi H.M."/>
            <person name="Berlin A."/>
            <person name="Brown A."/>
            <person name="Chapman S.B."/>
            <person name="Chen Z."/>
            <person name="Dunbar C."/>
            <person name="Freedman E."/>
            <person name="Gearin G."/>
            <person name="Gellesch M."/>
            <person name="Goldberg J."/>
            <person name="Griggs A."/>
            <person name="Gujja S."/>
            <person name="Heilman E.R."/>
            <person name="Heiman D."/>
            <person name="Howarth C."/>
            <person name="Larson L."/>
            <person name="Lui A."/>
            <person name="MacDonald P.J."/>
            <person name="Mehta T."/>
            <person name="Montmayeur A."/>
            <person name="Murphy C."/>
            <person name="Neiman D."/>
            <person name="Pearson M."/>
            <person name="Priest M."/>
            <person name="Roberts A."/>
            <person name="Saif S."/>
            <person name="Shea T."/>
            <person name="Shenoy N."/>
            <person name="Sisk P."/>
            <person name="Stolte C."/>
            <person name="Sykes S."/>
            <person name="White J."/>
            <person name="Yandava C."/>
            <person name="Wortman J."/>
            <person name="Nusbaum C."/>
            <person name="Birren B."/>
        </authorList>
    </citation>
    <scope>NUCLEOTIDE SEQUENCE [LARGE SCALE GENOMIC DNA]</scope>
    <source>
        <strain evidence="5 6">WAL-19142</strain>
    </source>
</reference>
<evidence type="ECO:0000256" key="1">
    <source>
        <dbReference type="ARBA" id="ARBA00018672"/>
    </source>
</evidence>
<organism evidence="5 6">
    <name type="scientific">[Clostridium] citroniae WAL-19142</name>
    <dbReference type="NCBI Taxonomy" id="742734"/>
    <lineage>
        <taxon>Bacteria</taxon>
        <taxon>Bacillati</taxon>
        <taxon>Bacillota</taxon>
        <taxon>Clostridia</taxon>
        <taxon>Lachnospirales</taxon>
        <taxon>Lachnospiraceae</taxon>
        <taxon>Enterocloster</taxon>
    </lineage>
</organism>
<name>A0A0J9BBV0_9FIRM</name>
<proteinExistence type="predicted"/>
<feature type="domain" description="Response regulatory" evidence="4">
    <location>
        <begin position="3"/>
        <end position="118"/>
    </location>
</feature>
<dbReference type="Proteomes" id="UP000037392">
    <property type="component" value="Unassembled WGS sequence"/>
</dbReference>
<dbReference type="PATRIC" id="fig|742734.4.peg.5949"/>
<dbReference type="GO" id="GO:0000160">
    <property type="term" value="P:phosphorelay signal transduction system"/>
    <property type="evidence" value="ECO:0007669"/>
    <property type="project" value="InterPro"/>
</dbReference>
<sequence>MRNIIIISKNDELKRQLTSILTCTGYPHIYSSYDCMKTLSLVYRLNPKLIIIDMELPSIIFNDLLKLFSQPMKKIMLFIAPHSDVDANILILIKKGYSHFVIHPITEQLLINQVKEIMDQDNS</sequence>
<keyword evidence="3" id="KW-0597">Phosphoprotein</keyword>
<dbReference type="PROSITE" id="PS50110">
    <property type="entry name" value="RESPONSE_REGULATORY"/>
    <property type="match status" value="1"/>
</dbReference>
<comment type="function">
    <text evidence="2">May play the central regulatory role in sporulation. It may be an element of the effector pathway responsible for the activation of sporulation genes in response to nutritional stress. Spo0A may act in concert with spo0H (a sigma factor) to control the expression of some genes that are critical to the sporulation process.</text>
</comment>